<name>A0A507BA95_9PEZI</name>
<dbReference type="InParanoid" id="A0A507BA95"/>
<dbReference type="InterPro" id="IPR051164">
    <property type="entry name" value="NmrA-like_oxidored"/>
</dbReference>
<accession>A0A507BA95</accession>
<dbReference type="EMBL" id="SKBQ01000033">
    <property type="protein sequence ID" value="TPX13520.1"/>
    <property type="molecule type" value="Genomic_DNA"/>
</dbReference>
<gene>
    <name evidence="4" type="ORF">E0L32_005991</name>
</gene>
<keyword evidence="2" id="KW-0521">NADP</keyword>
<dbReference type="AlphaFoldDB" id="A0A507BA95"/>
<dbReference type="Pfam" id="PF05368">
    <property type="entry name" value="NmrA"/>
    <property type="match status" value="1"/>
</dbReference>
<comment type="similarity">
    <text evidence="1">Belongs to the NmrA-type oxidoreductase family.</text>
</comment>
<dbReference type="Proteomes" id="UP000319257">
    <property type="component" value="Unassembled WGS sequence"/>
</dbReference>
<keyword evidence="5" id="KW-1185">Reference proteome</keyword>
<dbReference type="Gene3D" id="3.40.50.720">
    <property type="entry name" value="NAD(P)-binding Rossmann-like Domain"/>
    <property type="match status" value="1"/>
</dbReference>
<reference evidence="4 5" key="1">
    <citation type="submission" date="2019-06" db="EMBL/GenBank/DDBJ databases">
        <title>Draft genome sequence of the filamentous fungus Phialemoniopsis curvata isolated from diesel fuel.</title>
        <authorList>
            <person name="Varaljay V.A."/>
            <person name="Lyon W.J."/>
            <person name="Crouch A.L."/>
            <person name="Drake C.E."/>
            <person name="Hollomon J.M."/>
            <person name="Nadeau L.J."/>
            <person name="Nunn H.S."/>
            <person name="Stevenson B.S."/>
            <person name="Bojanowski C.L."/>
            <person name="Crookes-Goodson W.J."/>
        </authorList>
    </citation>
    <scope>NUCLEOTIDE SEQUENCE [LARGE SCALE GENOMIC DNA]</scope>
    <source>
        <strain evidence="4 5">D216</strain>
    </source>
</reference>
<feature type="domain" description="NmrA-like" evidence="3">
    <location>
        <begin position="2"/>
        <end position="308"/>
    </location>
</feature>
<evidence type="ECO:0000256" key="2">
    <source>
        <dbReference type="ARBA" id="ARBA00022857"/>
    </source>
</evidence>
<organism evidence="4 5">
    <name type="scientific">Thyridium curvatum</name>
    <dbReference type="NCBI Taxonomy" id="1093900"/>
    <lineage>
        <taxon>Eukaryota</taxon>
        <taxon>Fungi</taxon>
        <taxon>Dikarya</taxon>
        <taxon>Ascomycota</taxon>
        <taxon>Pezizomycotina</taxon>
        <taxon>Sordariomycetes</taxon>
        <taxon>Sordariomycetidae</taxon>
        <taxon>Thyridiales</taxon>
        <taxon>Thyridiaceae</taxon>
        <taxon>Thyridium</taxon>
    </lineage>
</organism>
<evidence type="ECO:0000313" key="5">
    <source>
        <dbReference type="Proteomes" id="UP000319257"/>
    </source>
</evidence>
<evidence type="ECO:0000259" key="3">
    <source>
        <dbReference type="Pfam" id="PF05368"/>
    </source>
</evidence>
<dbReference type="SUPFAM" id="SSF51735">
    <property type="entry name" value="NAD(P)-binding Rossmann-fold domains"/>
    <property type="match status" value="1"/>
</dbReference>
<dbReference type="PANTHER" id="PTHR42748">
    <property type="entry name" value="NITROGEN METABOLITE REPRESSION PROTEIN NMRA FAMILY MEMBER"/>
    <property type="match status" value="1"/>
</dbReference>
<evidence type="ECO:0000256" key="1">
    <source>
        <dbReference type="ARBA" id="ARBA00006328"/>
    </source>
</evidence>
<dbReference type="Gene3D" id="3.90.25.10">
    <property type="entry name" value="UDP-galactose 4-epimerase, domain 1"/>
    <property type="match status" value="1"/>
</dbReference>
<dbReference type="GeneID" id="41973438"/>
<sequence>MSKILAVFGATGQQGASVINHVLSDPELSKQYKIRAITRDVNSAKAKQLSAKVEVVRGDMEDRASLEAALTGAHTVFIMTVPSFAPSGTEVEYEQAKTMADVAVDKGAQYIILSTLPSPSQISGGKYTRVGPFESKARAERYIRGLPVKSAFFSGGYFMSNWALQPFLGPKKVEGEEETWVIGRPFPGSTLMPYFDVDADAGKFVGAILAEPDRLEGKVICAAQALYPIEECAAIISRATGKNVIFKQISIEEAKKAFAGLPPVFEDIFADAFQCQAEFGYWGPESAKLVEEGKKLARGRLTTLEEFFQKHPLALQE</sequence>
<proteinExistence type="inferred from homology"/>
<dbReference type="GO" id="GO:0005634">
    <property type="term" value="C:nucleus"/>
    <property type="evidence" value="ECO:0007669"/>
    <property type="project" value="TreeGrafter"/>
</dbReference>
<dbReference type="RefSeq" id="XP_030995231.1">
    <property type="nucleotide sequence ID" value="XM_031140575.1"/>
</dbReference>
<dbReference type="OrthoDB" id="300709at2759"/>
<dbReference type="InterPro" id="IPR036291">
    <property type="entry name" value="NAD(P)-bd_dom_sf"/>
</dbReference>
<dbReference type="STRING" id="1093900.A0A507BA95"/>
<dbReference type="InterPro" id="IPR008030">
    <property type="entry name" value="NmrA-like"/>
</dbReference>
<protein>
    <recommendedName>
        <fullName evidence="3">NmrA-like domain-containing protein</fullName>
    </recommendedName>
</protein>
<comment type="caution">
    <text evidence="4">The sequence shown here is derived from an EMBL/GenBank/DDBJ whole genome shotgun (WGS) entry which is preliminary data.</text>
</comment>
<evidence type="ECO:0000313" key="4">
    <source>
        <dbReference type="EMBL" id="TPX13520.1"/>
    </source>
</evidence>
<dbReference type="PANTHER" id="PTHR42748:SF11">
    <property type="entry name" value="NMRA-LIKE DOMAIN-CONTAINING PROTEIN"/>
    <property type="match status" value="1"/>
</dbReference>
<dbReference type="CDD" id="cd05251">
    <property type="entry name" value="NmrA_like_SDR_a"/>
    <property type="match status" value="1"/>
</dbReference>